<proteinExistence type="predicted"/>
<organism evidence="1 2">
    <name type="scientific">Ohtaekwangia koreensis</name>
    <dbReference type="NCBI Taxonomy" id="688867"/>
    <lineage>
        <taxon>Bacteria</taxon>
        <taxon>Pseudomonadati</taxon>
        <taxon>Bacteroidota</taxon>
        <taxon>Cytophagia</taxon>
        <taxon>Cytophagales</taxon>
        <taxon>Fulvivirgaceae</taxon>
        <taxon>Ohtaekwangia</taxon>
    </lineage>
</organism>
<evidence type="ECO:0000313" key="2">
    <source>
        <dbReference type="Proteomes" id="UP000190961"/>
    </source>
</evidence>
<name>A0A1T5M420_9BACT</name>
<dbReference type="Pfam" id="PF03966">
    <property type="entry name" value="Trm112p"/>
    <property type="match status" value="1"/>
</dbReference>
<dbReference type="STRING" id="688867.SAMN05660236_4307"/>
<dbReference type="EMBL" id="FUZU01000003">
    <property type="protein sequence ID" value="SKC82893.1"/>
    <property type="molecule type" value="Genomic_DNA"/>
</dbReference>
<dbReference type="Gene3D" id="2.20.25.10">
    <property type="match status" value="1"/>
</dbReference>
<dbReference type="Proteomes" id="UP000190961">
    <property type="component" value="Unassembled WGS sequence"/>
</dbReference>
<dbReference type="AlphaFoldDB" id="A0A1T5M420"/>
<accession>A0A1T5M420</accession>
<protein>
    <submittedName>
        <fullName evidence="1">Uncharacterized conserved protein YbaR, Trm112 family</fullName>
    </submittedName>
</protein>
<dbReference type="InterPro" id="IPR005651">
    <property type="entry name" value="Trm112-like"/>
</dbReference>
<evidence type="ECO:0000313" key="1">
    <source>
        <dbReference type="EMBL" id="SKC82893.1"/>
    </source>
</evidence>
<dbReference type="RefSeq" id="WP_079688845.1">
    <property type="nucleotide sequence ID" value="NZ_FUZU01000003.1"/>
</dbReference>
<sequence>MKTSLLQKLACPFDKHDLELKVFKQEQDTILEGILTCTQCNRYYPIIYGVPIMSPDEYREKSLEHPLLHRWGLQLDNDSKTFRLLAAGQEIEK</sequence>
<reference evidence="1 2" key="1">
    <citation type="submission" date="2017-02" db="EMBL/GenBank/DDBJ databases">
        <authorList>
            <person name="Peterson S.W."/>
        </authorList>
    </citation>
    <scope>NUCLEOTIDE SEQUENCE [LARGE SCALE GENOMIC DNA]</scope>
    <source>
        <strain evidence="1 2">DSM 25262</strain>
    </source>
</reference>
<keyword evidence="2" id="KW-1185">Reference proteome</keyword>
<gene>
    <name evidence="1" type="ORF">SAMN05660236_4307</name>
</gene>
<dbReference type="SUPFAM" id="SSF158997">
    <property type="entry name" value="Trm112p-like"/>
    <property type="match status" value="1"/>
</dbReference>
<dbReference type="OrthoDB" id="678493at2"/>